<evidence type="ECO:0000256" key="2">
    <source>
        <dbReference type="SAM" id="Phobius"/>
    </source>
</evidence>
<dbReference type="Pfam" id="PF04956">
    <property type="entry name" value="TrbC"/>
    <property type="match status" value="1"/>
</dbReference>
<dbReference type="Proteomes" id="UP001595190">
    <property type="component" value="Unassembled WGS sequence"/>
</dbReference>
<protein>
    <submittedName>
        <fullName evidence="4">TrbC/VirB2 family protein</fullName>
    </submittedName>
</protein>
<feature type="signal peptide" evidence="3">
    <location>
        <begin position="1"/>
        <end position="36"/>
    </location>
</feature>
<proteinExistence type="predicted"/>
<gene>
    <name evidence="4" type="ORF">ACETRX_33195</name>
</gene>
<evidence type="ECO:0000313" key="4">
    <source>
        <dbReference type="EMBL" id="MFC2254516.1"/>
    </source>
</evidence>
<organism evidence="4 5">
    <name type="scientific">Labrys neptuniae</name>
    <dbReference type="NCBI Taxonomy" id="376174"/>
    <lineage>
        <taxon>Bacteria</taxon>
        <taxon>Pseudomonadati</taxon>
        <taxon>Pseudomonadota</taxon>
        <taxon>Alphaproteobacteria</taxon>
        <taxon>Hyphomicrobiales</taxon>
        <taxon>Xanthobacteraceae</taxon>
        <taxon>Labrys</taxon>
    </lineage>
</organism>
<dbReference type="InterPro" id="IPR007039">
    <property type="entry name" value="TrbC/VirB2"/>
</dbReference>
<feature type="transmembrane region" description="Helical" evidence="2">
    <location>
        <begin position="82"/>
        <end position="104"/>
    </location>
</feature>
<evidence type="ECO:0000256" key="3">
    <source>
        <dbReference type="SAM" id="SignalP"/>
    </source>
</evidence>
<keyword evidence="2" id="KW-0472">Membrane</keyword>
<dbReference type="RefSeq" id="WP_394315192.1">
    <property type="nucleotide sequence ID" value="NZ_JBHGPK010000035.1"/>
</dbReference>
<sequence length="110" mass="11301">MNTEQKYAGVATLPRAGTFALGAALLLCLCSGPAMAQASLQPVQSVLQTLINVLTGPIASMIAILAVIGCGFMAWTGRFTWGLAGTVILGIVLVFGATQIVAFFQSALGR</sequence>
<dbReference type="EMBL" id="JBHGPK010000035">
    <property type="protein sequence ID" value="MFC2254516.1"/>
    <property type="molecule type" value="Genomic_DNA"/>
</dbReference>
<comment type="caution">
    <text evidence="4">The sequence shown here is derived from an EMBL/GenBank/DDBJ whole genome shotgun (WGS) entry which is preliminary data.</text>
</comment>
<evidence type="ECO:0000313" key="5">
    <source>
        <dbReference type="Proteomes" id="UP001595190"/>
    </source>
</evidence>
<accession>A0ABV6ZQS5</accession>
<reference evidence="4 5" key="1">
    <citation type="submission" date="2024-09" db="EMBL/GenBank/DDBJ databases">
        <title>Description of Labrys sedimenti sp. nov., isolated from a diclofenac-degrading enrichment culture, and genome-based reclassification of Labrys portucalensis as a later heterotypic synonym of Labrys neptuniae.</title>
        <authorList>
            <person name="Tancsics A."/>
            <person name="Csepanyi A."/>
        </authorList>
    </citation>
    <scope>NUCLEOTIDE SEQUENCE [LARGE SCALE GENOMIC DNA]</scope>
    <source>
        <strain evidence="4 5">LMG 23412</strain>
    </source>
</reference>
<evidence type="ECO:0000256" key="1">
    <source>
        <dbReference type="ARBA" id="ARBA00004141"/>
    </source>
</evidence>
<keyword evidence="2" id="KW-0812">Transmembrane</keyword>
<keyword evidence="2" id="KW-1133">Transmembrane helix</keyword>
<feature type="transmembrane region" description="Helical" evidence="2">
    <location>
        <begin position="54"/>
        <end position="75"/>
    </location>
</feature>
<feature type="chain" id="PRO_5046673126" evidence="3">
    <location>
        <begin position="37"/>
        <end position="110"/>
    </location>
</feature>
<comment type="subcellular location">
    <subcellularLocation>
        <location evidence="1">Membrane</location>
        <topology evidence="1">Multi-pass membrane protein</topology>
    </subcellularLocation>
</comment>
<name>A0ABV6ZQS5_9HYPH</name>
<keyword evidence="3" id="KW-0732">Signal</keyword>